<protein>
    <submittedName>
        <fullName evidence="1">Uncharacterized protein</fullName>
    </submittedName>
</protein>
<sequence length="63" mass="7164">MQLPVRVIRCSLAHCTRVCGRFERPERKMVAEHVQPTPGSQTALNQQLGIRDGRDYQAMGITR</sequence>
<proteinExistence type="predicted"/>
<accession>A0ABD0KDK5</accession>
<evidence type="ECO:0000313" key="1">
    <source>
        <dbReference type="EMBL" id="KAK7485189.1"/>
    </source>
</evidence>
<evidence type="ECO:0000313" key="2">
    <source>
        <dbReference type="Proteomes" id="UP001519460"/>
    </source>
</evidence>
<feature type="non-terminal residue" evidence="1">
    <location>
        <position position="63"/>
    </location>
</feature>
<comment type="caution">
    <text evidence="1">The sequence shown here is derived from an EMBL/GenBank/DDBJ whole genome shotgun (WGS) entry which is preliminary data.</text>
</comment>
<reference evidence="1 2" key="1">
    <citation type="journal article" date="2023" name="Sci. Data">
        <title>Genome assembly of the Korean intertidal mud-creeper Batillaria attramentaria.</title>
        <authorList>
            <person name="Patra A.K."/>
            <person name="Ho P.T."/>
            <person name="Jun S."/>
            <person name="Lee S.J."/>
            <person name="Kim Y."/>
            <person name="Won Y.J."/>
        </authorList>
    </citation>
    <scope>NUCLEOTIDE SEQUENCE [LARGE SCALE GENOMIC DNA]</scope>
    <source>
        <strain evidence="1">Wonlab-2016</strain>
    </source>
</reference>
<gene>
    <name evidence="1" type="ORF">BaRGS_00023599</name>
</gene>
<dbReference type="EMBL" id="JACVVK020000198">
    <property type="protein sequence ID" value="KAK7485189.1"/>
    <property type="molecule type" value="Genomic_DNA"/>
</dbReference>
<organism evidence="1 2">
    <name type="scientific">Batillaria attramentaria</name>
    <dbReference type="NCBI Taxonomy" id="370345"/>
    <lineage>
        <taxon>Eukaryota</taxon>
        <taxon>Metazoa</taxon>
        <taxon>Spiralia</taxon>
        <taxon>Lophotrochozoa</taxon>
        <taxon>Mollusca</taxon>
        <taxon>Gastropoda</taxon>
        <taxon>Caenogastropoda</taxon>
        <taxon>Sorbeoconcha</taxon>
        <taxon>Cerithioidea</taxon>
        <taxon>Batillariidae</taxon>
        <taxon>Batillaria</taxon>
    </lineage>
</organism>
<dbReference type="Proteomes" id="UP001519460">
    <property type="component" value="Unassembled WGS sequence"/>
</dbReference>
<dbReference type="AlphaFoldDB" id="A0ABD0KDK5"/>
<name>A0ABD0KDK5_9CAEN</name>
<keyword evidence="2" id="KW-1185">Reference proteome</keyword>